<evidence type="ECO:0000313" key="2">
    <source>
        <dbReference type="Proteomes" id="UP000229740"/>
    </source>
</evidence>
<comment type="caution">
    <text evidence="1">The sequence shown here is derived from an EMBL/GenBank/DDBJ whole genome shotgun (WGS) entry which is preliminary data.</text>
</comment>
<organism evidence="1 2">
    <name type="scientific">candidate division KSB3 bacterium</name>
    <dbReference type="NCBI Taxonomy" id="2044937"/>
    <lineage>
        <taxon>Bacteria</taxon>
        <taxon>candidate division KSB3</taxon>
    </lineage>
</organism>
<dbReference type="Proteomes" id="UP000229740">
    <property type="component" value="Unassembled WGS sequence"/>
</dbReference>
<evidence type="ECO:0000313" key="1">
    <source>
        <dbReference type="EMBL" id="PID57743.1"/>
    </source>
</evidence>
<name>A0A2G6E6M3_9BACT</name>
<dbReference type="AlphaFoldDB" id="A0A2G6E6M3"/>
<protein>
    <submittedName>
        <fullName evidence="1">Uncharacterized protein</fullName>
    </submittedName>
</protein>
<reference evidence="1 2" key="1">
    <citation type="submission" date="2017-10" db="EMBL/GenBank/DDBJ databases">
        <title>Novel microbial diversity and functional potential in the marine mammal oral microbiome.</title>
        <authorList>
            <person name="Dudek N.K."/>
            <person name="Sun C.L."/>
            <person name="Burstein D."/>
            <person name="Kantor R.S."/>
            <person name="Aliaga Goltsman D.S."/>
            <person name="Bik E.M."/>
            <person name="Thomas B.C."/>
            <person name="Banfield J.F."/>
            <person name="Relman D.A."/>
        </authorList>
    </citation>
    <scope>NUCLEOTIDE SEQUENCE [LARGE SCALE GENOMIC DNA]</scope>
    <source>
        <strain evidence="1">DOLZORAL124_49_17</strain>
    </source>
</reference>
<accession>A0A2G6E6M3</accession>
<dbReference type="EMBL" id="PDPS01000025">
    <property type="protein sequence ID" value="PID57743.1"/>
    <property type="molecule type" value="Genomic_DNA"/>
</dbReference>
<sequence length="61" mass="7135">MSQRIVLQQSSKILHKTSTLIMTCLYETMPQITSFRTFIVKPVYQTDSVREDLRDLADPIF</sequence>
<proteinExistence type="predicted"/>
<gene>
    <name evidence="1" type="ORF">CSB45_05830</name>
</gene>